<comment type="subcellular location">
    <subcellularLocation>
        <location evidence="2">Cell membrane</location>
        <topology evidence="2">Multi-pass membrane protein</topology>
    </subcellularLocation>
</comment>
<dbReference type="Proteomes" id="UP001288320">
    <property type="component" value="Unassembled WGS sequence"/>
</dbReference>
<evidence type="ECO:0000313" key="23">
    <source>
        <dbReference type="Proteomes" id="UP001284901"/>
    </source>
</evidence>
<evidence type="ECO:0000256" key="12">
    <source>
        <dbReference type="ARBA" id="ARBA00022695"/>
    </source>
</evidence>
<feature type="transmembrane region" description="Helical" evidence="20">
    <location>
        <begin position="54"/>
        <end position="75"/>
    </location>
</feature>
<evidence type="ECO:0000313" key="24">
    <source>
        <dbReference type="Proteomes" id="UP001288320"/>
    </source>
</evidence>
<evidence type="ECO:0000256" key="19">
    <source>
        <dbReference type="SAM" id="MobiDB-lite"/>
    </source>
</evidence>
<evidence type="ECO:0000256" key="8">
    <source>
        <dbReference type="ARBA" id="ARBA00022475"/>
    </source>
</evidence>
<proteinExistence type="inferred from homology"/>
<feature type="transmembrane region" description="Helical" evidence="20">
    <location>
        <begin position="274"/>
        <end position="291"/>
    </location>
</feature>
<evidence type="ECO:0000256" key="2">
    <source>
        <dbReference type="ARBA" id="ARBA00004651"/>
    </source>
</evidence>
<accession>A0AAW9HHN4</accession>
<comment type="similarity">
    <text evidence="5 18">Belongs to the CDS family.</text>
</comment>
<feature type="transmembrane region" description="Helical" evidence="20">
    <location>
        <begin position="225"/>
        <end position="244"/>
    </location>
</feature>
<dbReference type="GO" id="GO:0016024">
    <property type="term" value="P:CDP-diacylglycerol biosynthetic process"/>
    <property type="evidence" value="ECO:0007669"/>
    <property type="project" value="TreeGrafter"/>
</dbReference>
<evidence type="ECO:0000256" key="14">
    <source>
        <dbReference type="ARBA" id="ARBA00023098"/>
    </source>
</evidence>
<keyword evidence="10 18" id="KW-0808">Transferase</keyword>
<sequence>MSRPSLRSMLAPRPPQPPRPTSSRAGRNLKAAVPTALILLALVALSVLWRIELFVVLVVVALSFAVWEAAGAFLARRIRLPLTMLLAGNIAILALAWWRGLGAAMLAFGATVVACAVWLGIRDRARAQVSDAACAVFVSLWISVLGSFAVALCQLDSPAWMVAALILLPVANDTGGWAAGVLFGRHPLAPRISPKKTWEGLAGSVLACLVVALLLATVALGHSVWWALAIGMAAVVCCTAGDLLESRLKRWLGVKDMGAIFPGHGGMLDRIDSILLWAPFCYLFFAAAQGVL</sequence>
<evidence type="ECO:0000313" key="22">
    <source>
        <dbReference type="EMBL" id="MDY5145637.1"/>
    </source>
</evidence>
<keyword evidence="23" id="KW-1185">Reference proteome</keyword>
<gene>
    <name evidence="21" type="ORF">R6G74_00530</name>
    <name evidence="22" type="ORF">R6P33_01190</name>
</gene>
<dbReference type="Proteomes" id="UP001284901">
    <property type="component" value="Unassembled WGS sequence"/>
</dbReference>
<feature type="transmembrane region" description="Helical" evidence="20">
    <location>
        <begin position="158"/>
        <end position="179"/>
    </location>
</feature>
<dbReference type="RefSeq" id="WP_087070987.1">
    <property type="nucleotide sequence ID" value="NZ_CAUPFC010000001.1"/>
</dbReference>
<dbReference type="EC" id="2.7.7.41" evidence="6 18"/>
<keyword evidence="9" id="KW-0444">Lipid biosynthesis</keyword>
<keyword evidence="8" id="KW-1003">Cell membrane</keyword>
<evidence type="ECO:0000256" key="16">
    <source>
        <dbReference type="ARBA" id="ARBA00023209"/>
    </source>
</evidence>
<evidence type="ECO:0000256" key="20">
    <source>
        <dbReference type="SAM" id="Phobius"/>
    </source>
</evidence>
<dbReference type="EMBL" id="JAWNFV010000001">
    <property type="protein sequence ID" value="MDY5139805.1"/>
    <property type="molecule type" value="Genomic_DNA"/>
</dbReference>
<feature type="transmembrane region" description="Helical" evidence="20">
    <location>
        <begin position="200"/>
        <end position="219"/>
    </location>
</feature>
<evidence type="ECO:0000256" key="7">
    <source>
        <dbReference type="ARBA" id="ARBA00019373"/>
    </source>
</evidence>
<evidence type="ECO:0000256" key="15">
    <source>
        <dbReference type="ARBA" id="ARBA00023136"/>
    </source>
</evidence>
<dbReference type="PROSITE" id="PS01315">
    <property type="entry name" value="CDS"/>
    <property type="match status" value="1"/>
</dbReference>
<dbReference type="Pfam" id="PF01148">
    <property type="entry name" value="CTP_transf_1"/>
    <property type="match status" value="1"/>
</dbReference>
<keyword evidence="14" id="KW-0443">Lipid metabolism</keyword>
<keyword evidence="16" id="KW-0594">Phospholipid biosynthesis</keyword>
<feature type="transmembrane region" description="Helical" evidence="20">
    <location>
        <begin position="133"/>
        <end position="152"/>
    </location>
</feature>
<evidence type="ECO:0000256" key="9">
    <source>
        <dbReference type="ARBA" id="ARBA00022516"/>
    </source>
</evidence>
<dbReference type="PANTHER" id="PTHR46382:SF1">
    <property type="entry name" value="PHOSPHATIDATE CYTIDYLYLTRANSFERASE"/>
    <property type="match status" value="1"/>
</dbReference>
<keyword evidence="12 18" id="KW-0548">Nucleotidyltransferase</keyword>
<comment type="pathway">
    <text evidence="4">Lipid metabolism.</text>
</comment>
<evidence type="ECO:0000313" key="21">
    <source>
        <dbReference type="EMBL" id="MDY5139805.1"/>
    </source>
</evidence>
<feature type="transmembrane region" description="Helical" evidence="20">
    <location>
        <begin position="104"/>
        <end position="121"/>
    </location>
</feature>
<evidence type="ECO:0000256" key="17">
    <source>
        <dbReference type="ARBA" id="ARBA00023264"/>
    </source>
</evidence>
<evidence type="ECO:0000256" key="4">
    <source>
        <dbReference type="ARBA" id="ARBA00005189"/>
    </source>
</evidence>
<feature type="transmembrane region" description="Helical" evidence="20">
    <location>
        <begin position="82"/>
        <end position="98"/>
    </location>
</feature>
<keyword evidence="17" id="KW-1208">Phospholipid metabolism</keyword>
<dbReference type="InterPro" id="IPR000374">
    <property type="entry name" value="PC_trans"/>
</dbReference>
<evidence type="ECO:0000256" key="6">
    <source>
        <dbReference type="ARBA" id="ARBA00012487"/>
    </source>
</evidence>
<dbReference type="AlphaFoldDB" id="A0AAW9HHN4"/>
<dbReference type="GO" id="GO:0005886">
    <property type="term" value="C:plasma membrane"/>
    <property type="evidence" value="ECO:0007669"/>
    <property type="project" value="UniProtKB-SubCell"/>
</dbReference>
<evidence type="ECO:0000256" key="5">
    <source>
        <dbReference type="ARBA" id="ARBA00010185"/>
    </source>
</evidence>
<comment type="pathway">
    <text evidence="3 18">Phospholipid metabolism; CDP-diacylglycerol biosynthesis; CDP-diacylglycerol from sn-glycerol 3-phosphate: step 3/3.</text>
</comment>
<dbReference type="GeneID" id="92813921"/>
<dbReference type="EMBL" id="JAWNFY010000002">
    <property type="protein sequence ID" value="MDY5145637.1"/>
    <property type="molecule type" value="Genomic_DNA"/>
</dbReference>
<keyword evidence="15 20" id="KW-0472">Membrane</keyword>
<keyword evidence="11 18" id="KW-0812">Transmembrane</keyword>
<protein>
    <recommendedName>
        <fullName evidence="7 18">Phosphatidate cytidylyltransferase</fullName>
        <ecNumber evidence="6 18">2.7.7.41</ecNumber>
    </recommendedName>
</protein>
<keyword evidence="13 20" id="KW-1133">Transmembrane helix</keyword>
<evidence type="ECO:0000256" key="10">
    <source>
        <dbReference type="ARBA" id="ARBA00022679"/>
    </source>
</evidence>
<evidence type="ECO:0000256" key="18">
    <source>
        <dbReference type="RuleBase" id="RU003938"/>
    </source>
</evidence>
<feature type="region of interest" description="Disordered" evidence="19">
    <location>
        <begin position="1"/>
        <end position="26"/>
    </location>
</feature>
<dbReference type="GO" id="GO:0004605">
    <property type="term" value="F:phosphatidate cytidylyltransferase activity"/>
    <property type="evidence" value="ECO:0007669"/>
    <property type="project" value="UniProtKB-EC"/>
</dbReference>
<dbReference type="PANTHER" id="PTHR46382">
    <property type="entry name" value="PHOSPHATIDATE CYTIDYLYLTRANSFERASE"/>
    <property type="match status" value="1"/>
</dbReference>
<feature type="transmembrane region" description="Helical" evidence="20">
    <location>
        <begin position="29"/>
        <end position="48"/>
    </location>
</feature>
<name>A0AAW9HHN4_9ACTO</name>
<evidence type="ECO:0000256" key="1">
    <source>
        <dbReference type="ARBA" id="ARBA00001698"/>
    </source>
</evidence>
<evidence type="ECO:0000256" key="13">
    <source>
        <dbReference type="ARBA" id="ARBA00022989"/>
    </source>
</evidence>
<comment type="caution">
    <text evidence="21">The sequence shown here is derived from an EMBL/GenBank/DDBJ whole genome shotgun (WGS) entry which is preliminary data.</text>
</comment>
<reference evidence="21 23" key="1">
    <citation type="submission" date="2023-10" db="EMBL/GenBank/DDBJ databases">
        <title>Whole Genome based description of the genera Actinobaculum and Actinotignum reveals a complex phylogenetic relationship within the species included in the genus Actinotignum.</title>
        <authorList>
            <person name="Jensen C.S."/>
            <person name="Dargis R."/>
            <person name="Kemp M."/>
            <person name="Christensen J.J."/>
        </authorList>
    </citation>
    <scope>NUCLEOTIDE SEQUENCE</scope>
    <source>
        <strain evidence="22 23">SLA_B089</strain>
        <strain evidence="21">SLA_B245</strain>
    </source>
</reference>
<evidence type="ECO:0000256" key="11">
    <source>
        <dbReference type="ARBA" id="ARBA00022692"/>
    </source>
</evidence>
<organism evidence="21 24">
    <name type="scientific">Actinotignum timonense</name>
    <dbReference type="NCBI Taxonomy" id="1870995"/>
    <lineage>
        <taxon>Bacteria</taxon>
        <taxon>Bacillati</taxon>
        <taxon>Actinomycetota</taxon>
        <taxon>Actinomycetes</taxon>
        <taxon>Actinomycetales</taxon>
        <taxon>Actinomycetaceae</taxon>
        <taxon>Actinotignum</taxon>
    </lineage>
</organism>
<comment type="catalytic activity">
    <reaction evidence="1 18">
        <text>a 1,2-diacyl-sn-glycero-3-phosphate + CTP + H(+) = a CDP-1,2-diacyl-sn-glycerol + diphosphate</text>
        <dbReference type="Rhea" id="RHEA:16229"/>
        <dbReference type="ChEBI" id="CHEBI:15378"/>
        <dbReference type="ChEBI" id="CHEBI:33019"/>
        <dbReference type="ChEBI" id="CHEBI:37563"/>
        <dbReference type="ChEBI" id="CHEBI:58332"/>
        <dbReference type="ChEBI" id="CHEBI:58608"/>
        <dbReference type="EC" id="2.7.7.41"/>
    </reaction>
</comment>
<evidence type="ECO:0000256" key="3">
    <source>
        <dbReference type="ARBA" id="ARBA00005119"/>
    </source>
</evidence>